<feature type="compositionally biased region" description="Basic and acidic residues" evidence="1">
    <location>
        <begin position="257"/>
        <end position="266"/>
    </location>
</feature>
<dbReference type="GeneID" id="27694202"/>
<keyword evidence="2" id="KW-0472">Membrane</keyword>
<feature type="compositionally biased region" description="Low complexity" evidence="1">
    <location>
        <begin position="636"/>
        <end position="650"/>
    </location>
</feature>
<keyword evidence="2" id="KW-1133">Transmembrane helix</keyword>
<protein>
    <submittedName>
        <fullName evidence="3">Uncharacterized protein</fullName>
    </submittedName>
</protein>
<keyword evidence="2" id="KW-0812">Transmembrane</keyword>
<feature type="region of interest" description="Disordered" evidence="1">
    <location>
        <begin position="494"/>
        <end position="674"/>
    </location>
</feature>
<evidence type="ECO:0000256" key="2">
    <source>
        <dbReference type="SAM" id="Phobius"/>
    </source>
</evidence>
<feature type="compositionally biased region" description="Acidic residues" evidence="1">
    <location>
        <begin position="596"/>
        <end position="606"/>
    </location>
</feature>
<feature type="transmembrane region" description="Helical" evidence="2">
    <location>
        <begin position="122"/>
        <end position="142"/>
    </location>
</feature>
<feature type="compositionally biased region" description="Basic and acidic residues" evidence="1">
    <location>
        <begin position="586"/>
        <end position="595"/>
    </location>
</feature>
<dbReference type="EMBL" id="KN846981">
    <property type="protein sequence ID" value="KIW97690.1"/>
    <property type="molecule type" value="Genomic_DNA"/>
</dbReference>
<evidence type="ECO:0000256" key="1">
    <source>
        <dbReference type="SAM" id="MobiDB-lite"/>
    </source>
</evidence>
<keyword evidence="4" id="KW-1185">Reference proteome</keyword>
<dbReference type="HOGENOM" id="CLU_032657_0_0_1"/>
<dbReference type="OrthoDB" id="5422688at2759"/>
<dbReference type="VEuPathDB" id="FungiDB:Z519_01274"/>
<accession>A0A0D2I3A7</accession>
<evidence type="ECO:0000313" key="4">
    <source>
        <dbReference type="Proteomes" id="UP000053789"/>
    </source>
</evidence>
<dbReference type="Proteomes" id="UP000053789">
    <property type="component" value="Unassembled WGS sequence"/>
</dbReference>
<feature type="compositionally biased region" description="Polar residues" evidence="1">
    <location>
        <begin position="218"/>
        <end position="230"/>
    </location>
</feature>
<name>A0A0D2I3A7_CLAB1</name>
<feature type="transmembrane region" description="Helical" evidence="2">
    <location>
        <begin position="313"/>
        <end position="333"/>
    </location>
</feature>
<proteinExistence type="predicted"/>
<organism evidence="3 4">
    <name type="scientific">Cladophialophora bantiana (strain ATCC 10958 / CBS 173.52 / CDC B-1940 / NIH 8579)</name>
    <name type="common">Xylohypha bantiana</name>
    <dbReference type="NCBI Taxonomy" id="1442370"/>
    <lineage>
        <taxon>Eukaryota</taxon>
        <taxon>Fungi</taxon>
        <taxon>Dikarya</taxon>
        <taxon>Ascomycota</taxon>
        <taxon>Pezizomycotina</taxon>
        <taxon>Eurotiomycetes</taxon>
        <taxon>Chaetothyriomycetidae</taxon>
        <taxon>Chaetothyriales</taxon>
        <taxon>Herpotrichiellaceae</taxon>
        <taxon>Cladophialophora</taxon>
    </lineage>
</organism>
<feature type="compositionally biased region" description="Polar residues" evidence="1">
    <location>
        <begin position="239"/>
        <end position="248"/>
    </location>
</feature>
<dbReference type="RefSeq" id="XP_016624359.1">
    <property type="nucleotide sequence ID" value="XM_016759031.1"/>
</dbReference>
<gene>
    <name evidence="3" type="ORF">Z519_01274</name>
</gene>
<feature type="region of interest" description="Disordered" evidence="1">
    <location>
        <begin position="210"/>
        <end position="266"/>
    </location>
</feature>
<feature type="compositionally biased region" description="Polar residues" evidence="1">
    <location>
        <begin position="558"/>
        <end position="579"/>
    </location>
</feature>
<evidence type="ECO:0000313" key="3">
    <source>
        <dbReference type="EMBL" id="KIW97690.1"/>
    </source>
</evidence>
<sequence length="674" mass="74914">MADHASTTSWAPWKVLLGWTPFHIDALGLVTLLGAEEVNAAVGRLVSSAYLEYLPLLGAYVIAGNRFTEKAAGFNLYNISQGIHTTDLAAWLTRWMLSQEFETTRNFVVWTVTPPKSRKNEISFSLVISFVLNGFLVAGTILSKDWYGFANAMAMVVSIIVRAYVIGQQRIGFDAMVDKAVGTSGPPTGNNYEARRYEYDLWKQKKKDEKKPILKNRAAQSASEETQSIGSNSSNPSNGQKKATQNVQPAVRPTRPNPRDYDKKNEVWTGKPTKVLIIQSDSKAVTFWMPNELLVAPSVFIEGPVILNPKTYFIMRSIGWLAFAVHIVAIGMADLASQMYTVALMVLPTILLISKVGCDDSEWFSNFESWIRRKLYGESQNGKAEKQQDAEKSVKPTEFRKLRQCWIGSRLRAEIYEWPESYEFREEGEGKDKRWVSGGRKEGTERSKKRQDLYAWLALTTDEEESMDKWDLFPHIRQGNTSWWQTYKLKKASLKGDKRDSMGPQQPVDNTLQLQPQPQPPSTKPAATTTQSPPDQRPKSFQMPGRTATIHFLGGSAPPQTSRQTMPEPRQSSSVTVGSSAFPAISDHDQIKITDGDDGTQTDDAETQTQGSTTAELGNRDAGTRLPPVATTHLHSASAPGPDDAASSSPEIYPSGVLTQSPTTTDNTHDDKHN</sequence>
<feature type="compositionally biased region" description="Low complexity" evidence="1">
    <location>
        <begin position="524"/>
        <end position="534"/>
    </location>
</feature>
<dbReference type="AlphaFoldDB" id="A0A0D2I3A7"/>
<reference evidence="3" key="1">
    <citation type="submission" date="2015-01" db="EMBL/GenBank/DDBJ databases">
        <title>The Genome Sequence of Cladophialophora bantiana CBS 173.52.</title>
        <authorList>
            <consortium name="The Broad Institute Genomics Platform"/>
            <person name="Cuomo C."/>
            <person name="de Hoog S."/>
            <person name="Gorbushina A."/>
            <person name="Stielow B."/>
            <person name="Teixiera M."/>
            <person name="Abouelleil A."/>
            <person name="Chapman S.B."/>
            <person name="Priest M."/>
            <person name="Young S.K."/>
            <person name="Wortman J."/>
            <person name="Nusbaum C."/>
            <person name="Birren B."/>
        </authorList>
    </citation>
    <scope>NUCLEOTIDE SEQUENCE [LARGE SCALE GENOMIC DNA]</scope>
    <source>
        <strain evidence="3">CBS 173.52</strain>
    </source>
</reference>
<feature type="transmembrane region" description="Helical" evidence="2">
    <location>
        <begin position="148"/>
        <end position="166"/>
    </location>
</feature>